<comment type="function">
    <text evidence="9 10">This protein specifically catalyzes the removal of signal peptides from prolipoproteins.</text>
</comment>
<dbReference type="PANTHER" id="PTHR33695">
    <property type="entry name" value="LIPOPROTEIN SIGNAL PEPTIDASE"/>
    <property type="match status" value="1"/>
</dbReference>
<comment type="subcellular location">
    <subcellularLocation>
        <location evidence="9">Cell membrane</location>
        <topology evidence="9">Multi-pass membrane protein</topology>
    </subcellularLocation>
</comment>
<dbReference type="EMBL" id="CP049740">
    <property type="protein sequence ID" value="QII82931.1"/>
    <property type="molecule type" value="Genomic_DNA"/>
</dbReference>
<keyword evidence="3 9" id="KW-0645">Protease</keyword>
<dbReference type="InterPro" id="IPR001872">
    <property type="entry name" value="Peptidase_A8"/>
</dbReference>
<keyword evidence="7 9" id="KW-1133">Transmembrane helix</keyword>
<organism evidence="12 13">
    <name type="scientific">Jeotgalibaca arthritidis</name>
    <dbReference type="NCBI Taxonomy" id="1868794"/>
    <lineage>
        <taxon>Bacteria</taxon>
        <taxon>Bacillati</taxon>
        <taxon>Bacillota</taxon>
        <taxon>Bacilli</taxon>
        <taxon>Lactobacillales</taxon>
        <taxon>Carnobacteriaceae</taxon>
        <taxon>Jeotgalibaca</taxon>
    </lineage>
</organism>
<dbReference type="GO" id="GO:0004190">
    <property type="term" value="F:aspartic-type endopeptidase activity"/>
    <property type="evidence" value="ECO:0007669"/>
    <property type="project" value="UniProtKB-UniRule"/>
</dbReference>
<evidence type="ECO:0000256" key="1">
    <source>
        <dbReference type="ARBA" id="ARBA00006139"/>
    </source>
</evidence>
<dbReference type="Proteomes" id="UP000501451">
    <property type="component" value="Chromosome"/>
</dbReference>
<evidence type="ECO:0000256" key="4">
    <source>
        <dbReference type="ARBA" id="ARBA00022692"/>
    </source>
</evidence>
<gene>
    <name evidence="9" type="primary">lspA</name>
    <name evidence="12" type="ORF">G7057_11065</name>
</gene>
<feature type="transmembrane region" description="Helical" evidence="9">
    <location>
        <begin position="85"/>
        <end position="102"/>
    </location>
</feature>
<feature type="transmembrane region" description="Helical" evidence="9">
    <location>
        <begin position="7"/>
        <end position="29"/>
    </location>
</feature>
<evidence type="ECO:0000313" key="12">
    <source>
        <dbReference type="EMBL" id="QII82931.1"/>
    </source>
</evidence>
<evidence type="ECO:0000256" key="10">
    <source>
        <dbReference type="RuleBase" id="RU000594"/>
    </source>
</evidence>
<dbReference type="UniPathway" id="UPA00665"/>
<feature type="transmembrane region" description="Helical" evidence="9">
    <location>
        <begin position="122"/>
        <end position="145"/>
    </location>
</feature>
<keyword evidence="4 9" id="KW-0812">Transmembrane</keyword>
<evidence type="ECO:0000256" key="6">
    <source>
        <dbReference type="ARBA" id="ARBA00022801"/>
    </source>
</evidence>
<evidence type="ECO:0000256" key="7">
    <source>
        <dbReference type="ARBA" id="ARBA00022989"/>
    </source>
</evidence>
<dbReference type="EC" id="3.4.23.36" evidence="9"/>
<evidence type="ECO:0000256" key="5">
    <source>
        <dbReference type="ARBA" id="ARBA00022750"/>
    </source>
</evidence>
<dbReference type="HAMAP" id="MF_00161">
    <property type="entry name" value="LspA"/>
    <property type="match status" value="1"/>
</dbReference>
<keyword evidence="5 9" id="KW-0064">Aspartyl protease</keyword>
<comment type="catalytic activity">
    <reaction evidence="9 10">
        <text>Release of signal peptides from bacterial membrane prolipoproteins. Hydrolyzes -Xaa-Yaa-Zaa-|-(S,diacylglyceryl)Cys-, in which Xaa is hydrophobic (preferably Leu), and Yaa (Ala or Ser) and Zaa (Gly or Ala) have small, neutral side chains.</text>
        <dbReference type="EC" id="3.4.23.36"/>
    </reaction>
</comment>
<accession>A0A6G7KCJ7</accession>
<evidence type="ECO:0000256" key="3">
    <source>
        <dbReference type="ARBA" id="ARBA00022670"/>
    </source>
</evidence>
<feature type="active site" evidence="9">
    <location>
        <position position="128"/>
    </location>
</feature>
<dbReference type="RefSeq" id="WP_166163754.1">
    <property type="nucleotide sequence ID" value="NZ_CP049740.1"/>
</dbReference>
<dbReference type="AlphaFoldDB" id="A0A6G7KCJ7"/>
<proteinExistence type="inferred from homology"/>
<evidence type="ECO:0000256" key="9">
    <source>
        <dbReference type="HAMAP-Rule" id="MF_00161"/>
    </source>
</evidence>
<comment type="similarity">
    <text evidence="1 9 11">Belongs to the peptidase A8 family.</text>
</comment>
<keyword evidence="8 9" id="KW-0472">Membrane</keyword>
<feature type="transmembrane region" description="Helical" evidence="9">
    <location>
        <begin position="49"/>
        <end position="73"/>
    </location>
</feature>
<dbReference type="PROSITE" id="PS00855">
    <property type="entry name" value="SPASE_II"/>
    <property type="match status" value="1"/>
</dbReference>
<dbReference type="GO" id="GO:0006508">
    <property type="term" value="P:proteolysis"/>
    <property type="evidence" value="ECO:0007669"/>
    <property type="project" value="UniProtKB-KW"/>
</dbReference>
<sequence>MIFYYIIAVLLIIIDQISKWLIVQNFALYEEKVLVPGFFSLFYIQNKGAAWGIFEGKMVFFYIITVLVVGYLVYTFHKYPIKSKLVGYSFSLILAGAIGNFIDRLLNGFVVDMFRLDFINFPIFNVADVCLTIGVALMIIHVLFFEENEERKG</sequence>
<keyword evidence="6 9" id="KW-0378">Hydrolase</keyword>
<dbReference type="PRINTS" id="PR00781">
    <property type="entry name" value="LIPOSIGPTASE"/>
</dbReference>
<evidence type="ECO:0000256" key="8">
    <source>
        <dbReference type="ARBA" id="ARBA00023136"/>
    </source>
</evidence>
<reference evidence="12 13" key="1">
    <citation type="journal article" date="2017" name="Int. J. Syst. Evol. Microbiol.">
        <title>Jeotgalibaca porci sp. nov. and Jeotgalibaca arthritidis sp. nov., isolated from pigs, and emended description of the genus Jeotgalibaca.</title>
        <authorList>
            <person name="Zamora L."/>
            <person name="Perez-Sancho M."/>
            <person name="Dominguez L."/>
            <person name="Fernandez-Garayzabal J.F."/>
            <person name="Vela A.I."/>
        </authorList>
    </citation>
    <scope>NUCLEOTIDE SEQUENCE [LARGE SCALE GENOMIC DNA]</scope>
    <source>
        <strain evidence="12 13">CECT 9157</strain>
    </source>
</reference>
<feature type="active site" evidence="9">
    <location>
        <position position="112"/>
    </location>
</feature>
<dbReference type="GO" id="GO:0005886">
    <property type="term" value="C:plasma membrane"/>
    <property type="evidence" value="ECO:0007669"/>
    <property type="project" value="UniProtKB-SubCell"/>
</dbReference>
<keyword evidence="2 9" id="KW-1003">Cell membrane</keyword>
<dbReference type="PANTHER" id="PTHR33695:SF1">
    <property type="entry name" value="LIPOPROTEIN SIGNAL PEPTIDASE"/>
    <property type="match status" value="1"/>
</dbReference>
<protein>
    <recommendedName>
        <fullName evidence="9">Lipoprotein signal peptidase</fullName>
        <ecNumber evidence="9">3.4.23.36</ecNumber>
    </recommendedName>
    <alternativeName>
        <fullName evidence="9">Prolipoprotein signal peptidase</fullName>
    </alternativeName>
    <alternativeName>
        <fullName evidence="9">Signal peptidase II</fullName>
        <shortName evidence="9">SPase II</shortName>
    </alternativeName>
</protein>
<name>A0A6G7KCJ7_9LACT</name>
<evidence type="ECO:0000256" key="2">
    <source>
        <dbReference type="ARBA" id="ARBA00022475"/>
    </source>
</evidence>
<evidence type="ECO:0000313" key="13">
    <source>
        <dbReference type="Proteomes" id="UP000501451"/>
    </source>
</evidence>
<keyword evidence="13" id="KW-1185">Reference proteome</keyword>
<dbReference type="NCBIfam" id="TIGR00077">
    <property type="entry name" value="lspA"/>
    <property type="match status" value="1"/>
</dbReference>
<evidence type="ECO:0000256" key="11">
    <source>
        <dbReference type="RuleBase" id="RU004181"/>
    </source>
</evidence>
<dbReference type="Pfam" id="PF01252">
    <property type="entry name" value="Peptidase_A8"/>
    <property type="match status" value="1"/>
</dbReference>
<comment type="pathway">
    <text evidence="9">Protein modification; lipoprotein biosynthesis (signal peptide cleavage).</text>
</comment>
<dbReference type="KEGG" id="jar:G7057_11065"/>